<sequence>MSRLAQQAGHGLLGEQVLALLTKQVTPHLVSSSQSAHQAGHGLLGEQAANYSPSRASTAYLVSGRNLITKQVIAYLVSRP</sequence>
<reference evidence="1 2" key="1">
    <citation type="submission" date="2017-11" db="EMBL/GenBank/DDBJ databases">
        <title>De novo assembly and phasing of dikaryotic genomes from two isolates of Puccinia coronata f. sp. avenae, the causal agent of oat crown rust.</title>
        <authorList>
            <person name="Miller M.E."/>
            <person name="Zhang Y."/>
            <person name="Omidvar V."/>
            <person name="Sperschneider J."/>
            <person name="Schwessinger B."/>
            <person name="Raley C."/>
            <person name="Palmer J.M."/>
            <person name="Garnica D."/>
            <person name="Upadhyaya N."/>
            <person name="Rathjen J."/>
            <person name="Taylor J.M."/>
            <person name="Park R.F."/>
            <person name="Dodds P.N."/>
            <person name="Hirsch C.D."/>
            <person name="Kianian S.F."/>
            <person name="Figueroa M."/>
        </authorList>
    </citation>
    <scope>NUCLEOTIDE SEQUENCE [LARGE SCALE GENOMIC DNA]</scope>
    <source>
        <strain evidence="1">12SD80</strain>
    </source>
</reference>
<proteinExistence type="predicted"/>
<dbReference type="Proteomes" id="UP000235392">
    <property type="component" value="Unassembled WGS sequence"/>
</dbReference>
<accession>A0A2N5SET1</accession>
<protein>
    <submittedName>
        <fullName evidence="1">Uncharacterized protein</fullName>
    </submittedName>
</protein>
<comment type="caution">
    <text evidence="1">The sequence shown here is derived from an EMBL/GenBank/DDBJ whole genome shotgun (WGS) entry which is preliminary data.</text>
</comment>
<evidence type="ECO:0000313" key="1">
    <source>
        <dbReference type="EMBL" id="PLW11743.1"/>
    </source>
</evidence>
<name>A0A2N5SET1_9BASI</name>
<gene>
    <name evidence="1" type="ORF">PCASD_22529</name>
</gene>
<dbReference type="AlphaFoldDB" id="A0A2N5SET1"/>
<evidence type="ECO:0000313" key="2">
    <source>
        <dbReference type="Proteomes" id="UP000235392"/>
    </source>
</evidence>
<organism evidence="1 2">
    <name type="scientific">Puccinia coronata f. sp. avenae</name>
    <dbReference type="NCBI Taxonomy" id="200324"/>
    <lineage>
        <taxon>Eukaryota</taxon>
        <taxon>Fungi</taxon>
        <taxon>Dikarya</taxon>
        <taxon>Basidiomycota</taxon>
        <taxon>Pucciniomycotina</taxon>
        <taxon>Pucciniomycetes</taxon>
        <taxon>Pucciniales</taxon>
        <taxon>Pucciniaceae</taxon>
        <taxon>Puccinia</taxon>
    </lineage>
</organism>
<dbReference type="EMBL" id="PGCI01000911">
    <property type="protein sequence ID" value="PLW11743.1"/>
    <property type="molecule type" value="Genomic_DNA"/>
</dbReference>